<feature type="region of interest" description="Disordered" evidence="1">
    <location>
        <begin position="99"/>
        <end position="140"/>
    </location>
</feature>
<name>M4C4S6_HYAAE</name>
<evidence type="ECO:0000313" key="2">
    <source>
        <dbReference type="EnsemblProtists" id="HpaP814096"/>
    </source>
</evidence>
<dbReference type="Proteomes" id="UP000011713">
    <property type="component" value="Unassembled WGS sequence"/>
</dbReference>
<reference evidence="3" key="1">
    <citation type="journal article" date="2010" name="Science">
        <title>Signatures of adaptation to obligate biotrophy in the Hyaloperonospora arabidopsidis genome.</title>
        <authorList>
            <person name="Baxter L."/>
            <person name="Tripathy S."/>
            <person name="Ishaque N."/>
            <person name="Boot N."/>
            <person name="Cabral A."/>
            <person name="Kemen E."/>
            <person name="Thines M."/>
            <person name="Ah-Fong A."/>
            <person name="Anderson R."/>
            <person name="Badejoko W."/>
            <person name="Bittner-Eddy P."/>
            <person name="Boore J.L."/>
            <person name="Chibucos M.C."/>
            <person name="Coates M."/>
            <person name="Dehal P."/>
            <person name="Delehaunty K."/>
            <person name="Dong S."/>
            <person name="Downton P."/>
            <person name="Dumas B."/>
            <person name="Fabro G."/>
            <person name="Fronick C."/>
            <person name="Fuerstenberg S.I."/>
            <person name="Fulton L."/>
            <person name="Gaulin E."/>
            <person name="Govers F."/>
            <person name="Hughes L."/>
            <person name="Humphray S."/>
            <person name="Jiang R.H."/>
            <person name="Judelson H."/>
            <person name="Kamoun S."/>
            <person name="Kyung K."/>
            <person name="Meijer H."/>
            <person name="Minx P."/>
            <person name="Morris P."/>
            <person name="Nelson J."/>
            <person name="Phuntumart V."/>
            <person name="Qutob D."/>
            <person name="Rehmany A."/>
            <person name="Rougon-Cardoso A."/>
            <person name="Ryden P."/>
            <person name="Torto-Alalibo T."/>
            <person name="Studholme D."/>
            <person name="Wang Y."/>
            <person name="Win J."/>
            <person name="Wood J."/>
            <person name="Clifton S.W."/>
            <person name="Rogers J."/>
            <person name="Van den Ackerveken G."/>
            <person name="Jones J.D."/>
            <person name="McDowell J.M."/>
            <person name="Beynon J."/>
            <person name="Tyler B.M."/>
        </authorList>
    </citation>
    <scope>NUCLEOTIDE SEQUENCE [LARGE SCALE GENOMIC DNA]</scope>
    <source>
        <strain evidence="3">Emoy2</strain>
    </source>
</reference>
<feature type="compositionally biased region" description="Basic and acidic residues" evidence="1">
    <location>
        <begin position="62"/>
        <end position="74"/>
    </location>
</feature>
<reference evidence="2" key="2">
    <citation type="submission" date="2015-06" db="UniProtKB">
        <authorList>
            <consortium name="EnsemblProtists"/>
        </authorList>
    </citation>
    <scope>IDENTIFICATION</scope>
    <source>
        <strain evidence="2">Emoy2</strain>
    </source>
</reference>
<feature type="region of interest" description="Disordered" evidence="1">
    <location>
        <begin position="59"/>
        <end position="80"/>
    </location>
</feature>
<feature type="compositionally biased region" description="Basic and acidic residues" evidence="1">
    <location>
        <begin position="113"/>
        <end position="140"/>
    </location>
</feature>
<keyword evidence="3" id="KW-1185">Reference proteome</keyword>
<proteinExistence type="predicted"/>
<protein>
    <submittedName>
        <fullName evidence="2">Uncharacterized protein</fullName>
    </submittedName>
</protein>
<accession>M4C4S6</accession>
<feature type="compositionally biased region" description="Low complexity" evidence="1">
    <location>
        <begin position="19"/>
        <end position="39"/>
    </location>
</feature>
<dbReference type="VEuPathDB" id="FungiDB:HpaG814096"/>
<dbReference type="AlphaFoldDB" id="M4C4S6"/>
<dbReference type="InParanoid" id="M4C4S6"/>
<organism evidence="2 3">
    <name type="scientific">Hyaloperonospora arabidopsidis (strain Emoy2)</name>
    <name type="common">Downy mildew agent</name>
    <name type="synonym">Peronospora arabidopsidis</name>
    <dbReference type="NCBI Taxonomy" id="559515"/>
    <lineage>
        <taxon>Eukaryota</taxon>
        <taxon>Sar</taxon>
        <taxon>Stramenopiles</taxon>
        <taxon>Oomycota</taxon>
        <taxon>Peronosporomycetes</taxon>
        <taxon>Peronosporales</taxon>
        <taxon>Peronosporaceae</taxon>
        <taxon>Hyaloperonospora</taxon>
    </lineage>
</organism>
<sequence length="140" mass="14933">MRLRSAAAGETGPPKADDVSSSAASATQPALVAAAGARGDAPRDIGNYELKLIYSGESNGEIDSKEAKAKDEPGLAKPEPTKLAFRSALILADRLDILGSSDESDPLSPRRSRSAESEKGHGFGYHNDLDGMERFHPRRW</sequence>
<evidence type="ECO:0000313" key="3">
    <source>
        <dbReference type="Proteomes" id="UP000011713"/>
    </source>
</evidence>
<evidence type="ECO:0000256" key="1">
    <source>
        <dbReference type="SAM" id="MobiDB-lite"/>
    </source>
</evidence>
<feature type="region of interest" description="Disordered" evidence="1">
    <location>
        <begin position="1"/>
        <end position="43"/>
    </location>
</feature>
<dbReference type="EnsemblProtists" id="HpaT814096">
    <property type="protein sequence ID" value="HpaP814096"/>
    <property type="gene ID" value="HpaG814096"/>
</dbReference>
<dbReference type="HOGENOM" id="CLU_135327_0_0_1"/>
<dbReference type="EMBL" id="JH598244">
    <property type="status" value="NOT_ANNOTATED_CDS"/>
    <property type="molecule type" value="Genomic_DNA"/>
</dbReference>